<name>A0ACC1MLV5_9APHY</name>
<reference evidence="1" key="1">
    <citation type="submission" date="2022-08" db="EMBL/GenBank/DDBJ databases">
        <title>Genome Sequence of Pycnoporus sanguineus.</title>
        <authorList>
            <person name="Buettner E."/>
        </authorList>
    </citation>
    <scope>NUCLEOTIDE SEQUENCE</scope>
    <source>
        <strain evidence="1">CG-C14</strain>
    </source>
</reference>
<evidence type="ECO:0000313" key="2">
    <source>
        <dbReference type="Proteomes" id="UP001144978"/>
    </source>
</evidence>
<evidence type="ECO:0000313" key="1">
    <source>
        <dbReference type="EMBL" id="KAJ2967935.1"/>
    </source>
</evidence>
<dbReference type="Proteomes" id="UP001144978">
    <property type="component" value="Unassembled WGS sequence"/>
</dbReference>
<dbReference type="EMBL" id="JANSHE010006172">
    <property type="protein sequence ID" value="KAJ2967935.1"/>
    <property type="molecule type" value="Genomic_DNA"/>
</dbReference>
<proteinExistence type="predicted"/>
<protein>
    <submittedName>
        <fullName evidence="1">Uncharacterized protein</fullName>
    </submittedName>
</protein>
<keyword evidence="2" id="KW-1185">Reference proteome</keyword>
<organism evidence="1 2">
    <name type="scientific">Trametes sanguinea</name>
    <dbReference type="NCBI Taxonomy" id="158606"/>
    <lineage>
        <taxon>Eukaryota</taxon>
        <taxon>Fungi</taxon>
        <taxon>Dikarya</taxon>
        <taxon>Basidiomycota</taxon>
        <taxon>Agaricomycotina</taxon>
        <taxon>Agaricomycetes</taxon>
        <taxon>Polyporales</taxon>
        <taxon>Polyporaceae</taxon>
        <taxon>Trametes</taxon>
    </lineage>
</organism>
<gene>
    <name evidence="1" type="ORF">NUW54_g13365</name>
</gene>
<accession>A0ACC1MLV5</accession>
<sequence>MPSASQSMADGYTSEIEEDPAPYRVTIIRQEDLRVEEEAEADVGGGDVDVPMRCRAELLKLRDQIIEEDKPMEDVLSTDIIELLACTLPNDLQSLRASLEEEGIELQLVKRYCPRILSICSKFHMLLR</sequence>
<comment type="caution">
    <text evidence="1">The sequence shown here is derived from an EMBL/GenBank/DDBJ whole genome shotgun (WGS) entry which is preliminary data.</text>
</comment>